<accession>A0ABR7Q637</accession>
<evidence type="ECO:0000313" key="2">
    <source>
        <dbReference type="EMBL" id="MBC8753982.1"/>
    </source>
</evidence>
<dbReference type="Proteomes" id="UP000619238">
    <property type="component" value="Unassembled WGS sequence"/>
</dbReference>
<dbReference type="RefSeq" id="WP_187561016.1">
    <property type="nucleotide sequence ID" value="NZ_JACGWS010000002.1"/>
</dbReference>
<keyword evidence="3" id="KW-1185">Reference proteome</keyword>
<keyword evidence="1" id="KW-0175">Coiled coil</keyword>
<dbReference type="EMBL" id="JACGWS010000002">
    <property type="protein sequence ID" value="MBC8753982.1"/>
    <property type="molecule type" value="Genomic_DNA"/>
</dbReference>
<name>A0ABR7Q637_9FLAO</name>
<evidence type="ECO:0000313" key="3">
    <source>
        <dbReference type="Proteomes" id="UP000619238"/>
    </source>
</evidence>
<comment type="caution">
    <text evidence="2">The sequence shown here is derived from an EMBL/GenBank/DDBJ whole genome shotgun (WGS) entry which is preliminary data.</text>
</comment>
<evidence type="ECO:0008006" key="4">
    <source>
        <dbReference type="Google" id="ProtNLM"/>
    </source>
</evidence>
<gene>
    <name evidence="2" type="ORF">H2O64_04820</name>
</gene>
<reference evidence="2 3" key="1">
    <citation type="submission" date="2020-07" db="EMBL/GenBank/DDBJ databases">
        <title>Description of Kordia aestuariivivens sp. nov., isolated from a tidal flat.</title>
        <authorList>
            <person name="Park S."/>
            <person name="Yoon J.-H."/>
        </authorList>
    </citation>
    <scope>NUCLEOTIDE SEQUENCE [LARGE SCALE GENOMIC DNA]</scope>
    <source>
        <strain evidence="2 3">YSTF-M3</strain>
    </source>
</reference>
<feature type="coiled-coil region" evidence="1">
    <location>
        <begin position="311"/>
        <end position="338"/>
    </location>
</feature>
<proteinExistence type="predicted"/>
<evidence type="ECO:0000256" key="1">
    <source>
        <dbReference type="SAM" id="Coils"/>
    </source>
</evidence>
<organism evidence="2 3">
    <name type="scientific">Kordia aestuariivivens</name>
    <dbReference type="NCBI Taxonomy" id="2759037"/>
    <lineage>
        <taxon>Bacteria</taxon>
        <taxon>Pseudomonadati</taxon>
        <taxon>Bacteroidota</taxon>
        <taxon>Flavobacteriia</taxon>
        <taxon>Flavobacteriales</taxon>
        <taxon>Flavobacteriaceae</taxon>
        <taxon>Kordia</taxon>
    </lineage>
</organism>
<sequence length="343" mass="39427">MNLKGPNSGIRWKDYQITTPTFHLSSIEKPDFSPFLIHMTGRNQLLNILRGENALEDVEVAENNGFLKSSIPSFNGNEGHYNSGVVCFTESPLFSLDFFRYRSYSRWQADQQFGIGFSKTDLVNHRNVRPVIYLETETNTEVLNLCNQILNDNLTVSDNNGVIKDLKPLMEKIKPLLFPLLQEKPSQGFMWEREWRCPSEVGMVFPLGAIKVICCPNNEKEEITELLADYVDNIQIVESWREYDDVTSFLKRRKSQVQYDTTDKIQQVSSVSALCELKQQNDQTLHTLSAYYGVFKETVNQLEGKSIADTLKDLENTSKIISDRMKKVEAEIKAKEEQAKMKK</sequence>
<protein>
    <recommendedName>
        <fullName evidence="4">DUF2971 domain-containing protein</fullName>
    </recommendedName>
</protein>